<evidence type="ECO:0000313" key="2">
    <source>
        <dbReference type="EMBL" id="MFC4541171.1"/>
    </source>
</evidence>
<proteinExistence type="predicted"/>
<dbReference type="RefSeq" id="WP_250139312.1">
    <property type="nucleotide sequence ID" value="NZ_JALIQP010000001.1"/>
</dbReference>
<dbReference type="SUPFAM" id="SSF55681">
    <property type="entry name" value="Class II aaRS and biotin synthetases"/>
    <property type="match status" value="1"/>
</dbReference>
<comment type="caution">
    <text evidence="2">The sequence shown here is derived from an EMBL/GenBank/DDBJ whole genome shotgun (WGS) entry which is preliminary data.</text>
</comment>
<organism evidence="2 3">
    <name type="scientific">Halosolutus amylolyticus</name>
    <dbReference type="NCBI Taxonomy" id="2932267"/>
    <lineage>
        <taxon>Archaea</taxon>
        <taxon>Methanobacteriati</taxon>
        <taxon>Methanobacteriota</taxon>
        <taxon>Stenosarchaea group</taxon>
        <taxon>Halobacteria</taxon>
        <taxon>Halobacteriales</taxon>
        <taxon>Natrialbaceae</taxon>
        <taxon>Halosolutus</taxon>
    </lineage>
</organism>
<dbReference type="Proteomes" id="UP001595898">
    <property type="component" value="Unassembled WGS sequence"/>
</dbReference>
<dbReference type="PROSITE" id="PS51733">
    <property type="entry name" value="BPL_LPL_CATALYTIC"/>
    <property type="match status" value="1"/>
</dbReference>
<dbReference type="InterPro" id="IPR004143">
    <property type="entry name" value="BPL_LPL_catalytic"/>
</dbReference>
<name>A0ABD5PMA8_9EURY</name>
<dbReference type="AlphaFoldDB" id="A0ABD5PMA8"/>
<accession>A0ABD5PMA8</accession>
<protein>
    <submittedName>
        <fullName evidence="2">Biotin/lipoate A/B protein ligase family protein</fullName>
    </submittedName>
</protein>
<feature type="domain" description="BPL/LPL catalytic" evidence="1">
    <location>
        <begin position="26"/>
        <end position="227"/>
    </location>
</feature>
<keyword evidence="3" id="KW-1185">Reference proteome</keyword>
<dbReference type="InterPro" id="IPR045864">
    <property type="entry name" value="aa-tRNA-synth_II/BPL/LPL"/>
</dbReference>
<reference evidence="2 3" key="1">
    <citation type="journal article" date="2019" name="Int. J. Syst. Evol. Microbiol.">
        <title>The Global Catalogue of Microorganisms (GCM) 10K type strain sequencing project: providing services to taxonomists for standard genome sequencing and annotation.</title>
        <authorList>
            <consortium name="The Broad Institute Genomics Platform"/>
            <consortium name="The Broad Institute Genome Sequencing Center for Infectious Disease"/>
            <person name="Wu L."/>
            <person name="Ma J."/>
        </authorList>
    </citation>
    <scope>NUCLEOTIDE SEQUENCE [LARGE SCALE GENOMIC DNA]</scope>
    <source>
        <strain evidence="2 3">WLHS5</strain>
    </source>
</reference>
<evidence type="ECO:0000313" key="3">
    <source>
        <dbReference type="Proteomes" id="UP001595898"/>
    </source>
</evidence>
<dbReference type="Gene3D" id="3.30.930.10">
    <property type="entry name" value="Bira Bifunctional Protein, Domain 2"/>
    <property type="match status" value="1"/>
</dbReference>
<dbReference type="Pfam" id="PF21948">
    <property type="entry name" value="LplA-B_cat"/>
    <property type="match status" value="1"/>
</dbReference>
<evidence type="ECO:0000259" key="1">
    <source>
        <dbReference type="PROSITE" id="PS51733"/>
    </source>
</evidence>
<dbReference type="EMBL" id="JBHSFA010000002">
    <property type="protein sequence ID" value="MFC4541171.1"/>
    <property type="molecule type" value="Genomic_DNA"/>
</dbReference>
<gene>
    <name evidence="2" type="ORF">ACFO5R_04415</name>
</gene>
<sequence>MHVFRGRAGTIEADRDVSRHLLSVADDGEPAVRVWVPHRQVAFGRRDARLDGYDRAREAAREHGFPPVERSVGGRAVAYDGETTIAFARAEPIDDFREGTDERYDRLTGALECVLEEFGLEIDRGEPDDAFCPGTHSLSAIDAQGRRRKLVGIAQRVRRGAALVAGILLVAGREELASALADVYGALGVPLTPATVGSVQAAGGPGDPARIRTAIEDALVGDDHGSITVENVGEDADDDR</sequence>
<dbReference type="GO" id="GO:0016874">
    <property type="term" value="F:ligase activity"/>
    <property type="evidence" value="ECO:0007669"/>
    <property type="project" value="UniProtKB-KW"/>
</dbReference>
<keyword evidence="2" id="KW-0436">Ligase</keyword>